<comment type="subcellular location">
    <subcellularLocation>
        <location evidence="1">Cell membrane</location>
        <topology evidence="1">Multi-pass membrane protein</topology>
    </subcellularLocation>
</comment>
<evidence type="ECO:0000256" key="4">
    <source>
        <dbReference type="ARBA" id="ARBA00022989"/>
    </source>
</evidence>
<dbReference type="PANTHER" id="PTHR30619:SF1">
    <property type="entry name" value="RECOMBINATION PROTEIN 2"/>
    <property type="match status" value="1"/>
</dbReference>
<sequence>MSIVFGTLLQSVLNVPIFYYVAASGVALVVSFWNRRFLYVLIMMMAAVNMDLRLPGGIDIGERDLQYSGIVIGEDYHEHYTRLLLHVDRVVVRTDTMHFDLPVEYYARQQAVLLGKRLTIRGRIRSSRYAHRPYILSGDIIAFRSHRHLFSAVLNPVRKYIDDSLRELFDDEHYRIASGLTLGGSGRLDGELKEVFSRAGILHILAVSGLHVGFVSLFLGLILLFTPLDHRLKFLIVMCGLVLYAGVTGFRPSVCRATLMAFLLGLALVLQRNINHIHVINITGIVFLVANPLLIFDVGAQFSFAAVYGILYLYPKIEERIIRKVHQRFIRILLTPMAVSLSAQTFVAPFAIYYFHRLPTLAVFTNLIIVPVASIIIVLLFISFLTGLVCFTFAKIIVVPASLLIAFLIGLSKFFASIPFSAINLTVSPVVLIPFYLMIWKKIRKLVLFVLLAIILILSLASSINHLTVRIAAKGVLITMPDGRNILVSRQTSLAQRIFLEKQGITELDYLVSPSMAYAIRHKHITFPERMNFRRLNYGDTEIYVADRVVITFRTDKIEFDWDDLTKISRDGRITYIISNGEEQQVLRGSLYSSIVEQTVLDIRIVLARLSTIF</sequence>
<dbReference type="PATRIC" id="fig|1703779.3.peg.919"/>
<dbReference type="Proteomes" id="UP000051373">
    <property type="component" value="Unassembled WGS sequence"/>
</dbReference>
<organism evidence="8 9">
    <name type="scientific">candidate division WOR_3 bacterium SM23_42</name>
    <dbReference type="NCBI Taxonomy" id="1703779"/>
    <lineage>
        <taxon>Bacteria</taxon>
        <taxon>Bacteria division WOR-3</taxon>
    </lineage>
</organism>
<keyword evidence="4 6" id="KW-1133">Transmembrane helix</keyword>
<feature type="transmembrane region" description="Helical" evidence="6">
    <location>
        <begin position="280"/>
        <end position="311"/>
    </location>
</feature>
<evidence type="ECO:0000256" key="6">
    <source>
        <dbReference type="SAM" id="Phobius"/>
    </source>
</evidence>
<evidence type="ECO:0000313" key="9">
    <source>
        <dbReference type="Proteomes" id="UP000051373"/>
    </source>
</evidence>
<name>A0A0S8FTE6_UNCW3</name>
<keyword evidence="3 6" id="KW-0812">Transmembrane</keyword>
<reference evidence="8 9" key="1">
    <citation type="journal article" date="2015" name="Microbiome">
        <title>Genomic resolution of linkages in carbon, nitrogen, and sulfur cycling among widespread estuary sediment bacteria.</title>
        <authorList>
            <person name="Baker B.J."/>
            <person name="Lazar C.S."/>
            <person name="Teske A.P."/>
            <person name="Dick G.J."/>
        </authorList>
    </citation>
    <scope>NUCLEOTIDE SEQUENCE [LARGE SCALE GENOMIC DNA]</scope>
    <source>
        <strain evidence="8">SM23_42</strain>
    </source>
</reference>
<evidence type="ECO:0000256" key="5">
    <source>
        <dbReference type="ARBA" id="ARBA00023136"/>
    </source>
</evidence>
<protein>
    <recommendedName>
        <fullName evidence="7">ComEC/Rec2-related protein domain-containing protein</fullName>
    </recommendedName>
</protein>
<evidence type="ECO:0000313" key="8">
    <source>
        <dbReference type="EMBL" id="KPK64024.1"/>
    </source>
</evidence>
<evidence type="ECO:0000256" key="2">
    <source>
        <dbReference type="ARBA" id="ARBA00022475"/>
    </source>
</evidence>
<feature type="transmembrane region" description="Helical" evidence="6">
    <location>
        <begin position="201"/>
        <end position="226"/>
    </location>
</feature>
<evidence type="ECO:0000259" key="7">
    <source>
        <dbReference type="Pfam" id="PF03772"/>
    </source>
</evidence>
<feature type="transmembrane region" description="Helical" evidence="6">
    <location>
        <begin position="361"/>
        <end position="382"/>
    </location>
</feature>
<dbReference type="AlphaFoldDB" id="A0A0S8FTE6"/>
<gene>
    <name evidence="8" type="ORF">AMJ83_04185</name>
</gene>
<evidence type="ECO:0000256" key="1">
    <source>
        <dbReference type="ARBA" id="ARBA00004651"/>
    </source>
</evidence>
<dbReference type="InterPro" id="IPR052159">
    <property type="entry name" value="Competence_DNA_uptake"/>
</dbReference>
<dbReference type="STRING" id="1703779.AMJ83_04185"/>
<accession>A0A0S8FTE6</accession>
<dbReference type="NCBIfam" id="TIGR00360">
    <property type="entry name" value="ComEC_N-term"/>
    <property type="match status" value="1"/>
</dbReference>
<dbReference type="Pfam" id="PF03772">
    <property type="entry name" value="Competence"/>
    <property type="match status" value="1"/>
</dbReference>
<dbReference type="EMBL" id="LJUJ01000006">
    <property type="protein sequence ID" value="KPK64024.1"/>
    <property type="molecule type" value="Genomic_DNA"/>
</dbReference>
<dbReference type="InterPro" id="IPR004477">
    <property type="entry name" value="ComEC_N"/>
</dbReference>
<evidence type="ECO:0000256" key="3">
    <source>
        <dbReference type="ARBA" id="ARBA00022692"/>
    </source>
</evidence>
<keyword evidence="5 6" id="KW-0472">Membrane</keyword>
<dbReference type="PANTHER" id="PTHR30619">
    <property type="entry name" value="DNA INTERNALIZATION/COMPETENCE PROTEIN COMEC/REC2"/>
    <property type="match status" value="1"/>
</dbReference>
<feature type="transmembrane region" description="Helical" evidence="6">
    <location>
        <begin position="17"/>
        <end position="34"/>
    </location>
</feature>
<dbReference type="GO" id="GO:0005886">
    <property type="term" value="C:plasma membrane"/>
    <property type="evidence" value="ECO:0007669"/>
    <property type="project" value="UniProtKB-SubCell"/>
</dbReference>
<feature type="domain" description="ComEC/Rec2-related protein" evidence="7">
    <location>
        <begin position="180"/>
        <end position="438"/>
    </location>
</feature>
<feature type="transmembrane region" description="Helical" evidence="6">
    <location>
        <begin position="232"/>
        <end position="250"/>
    </location>
</feature>
<comment type="caution">
    <text evidence="8">The sequence shown here is derived from an EMBL/GenBank/DDBJ whole genome shotgun (WGS) entry which is preliminary data.</text>
</comment>
<keyword evidence="2" id="KW-1003">Cell membrane</keyword>
<feature type="transmembrane region" description="Helical" evidence="6">
    <location>
        <begin position="446"/>
        <end position="464"/>
    </location>
</feature>
<feature type="transmembrane region" description="Helical" evidence="6">
    <location>
        <begin position="418"/>
        <end position="439"/>
    </location>
</feature>
<feature type="transmembrane region" description="Helical" evidence="6">
    <location>
        <begin position="332"/>
        <end position="355"/>
    </location>
</feature>
<proteinExistence type="predicted"/>
<feature type="transmembrane region" description="Helical" evidence="6">
    <location>
        <begin position="389"/>
        <end position="412"/>
    </location>
</feature>